<feature type="transmembrane region" description="Helical" evidence="1">
    <location>
        <begin position="77"/>
        <end position="98"/>
    </location>
</feature>
<organism evidence="2">
    <name type="scientific">Rhizophora mucronata</name>
    <name type="common">Asiatic mangrove</name>
    <dbReference type="NCBI Taxonomy" id="61149"/>
    <lineage>
        <taxon>Eukaryota</taxon>
        <taxon>Viridiplantae</taxon>
        <taxon>Streptophyta</taxon>
        <taxon>Embryophyta</taxon>
        <taxon>Tracheophyta</taxon>
        <taxon>Spermatophyta</taxon>
        <taxon>Magnoliopsida</taxon>
        <taxon>eudicotyledons</taxon>
        <taxon>Gunneridae</taxon>
        <taxon>Pentapetalae</taxon>
        <taxon>rosids</taxon>
        <taxon>fabids</taxon>
        <taxon>Malpighiales</taxon>
        <taxon>Rhizophoraceae</taxon>
        <taxon>Rhizophora</taxon>
    </lineage>
</organism>
<dbReference type="EMBL" id="GGEC01052947">
    <property type="protein sequence ID" value="MBX33431.1"/>
    <property type="molecule type" value="Transcribed_RNA"/>
</dbReference>
<keyword evidence="1" id="KW-0472">Membrane</keyword>
<accession>A0A2P2MTA9</accession>
<reference evidence="2" key="1">
    <citation type="submission" date="2018-02" db="EMBL/GenBank/DDBJ databases">
        <title>Rhizophora mucronata_Transcriptome.</title>
        <authorList>
            <person name="Meera S.P."/>
            <person name="Sreeshan A."/>
            <person name="Augustine A."/>
        </authorList>
    </citation>
    <scope>NUCLEOTIDE SEQUENCE</scope>
    <source>
        <tissue evidence="2">Leaf</tissue>
    </source>
</reference>
<feature type="transmembrane region" description="Helical" evidence="1">
    <location>
        <begin position="23"/>
        <end position="42"/>
    </location>
</feature>
<evidence type="ECO:0000256" key="1">
    <source>
        <dbReference type="SAM" id="Phobius"/>
    </source>
</evidence>
<sequence>MTMENPEGVAGALPSSSSVSQKVFFFVVVFWFFFSVLFFFFLFVLFPFIFISIVYSFVIYVYVYINTCLDLKKLISICLFVCLYFFFWVLVDVIRMQLWSLQRDLPFMACWVTL</sequence>
<dbReference type="AlphaFoldDB" id="A0A2P2MTA9"/>
<feature type="transmembrane region" description="Helical" evidence="1">
    <location>
        <begin position="48"/>
        <end position="65"/>
    </location>
</feature>
<keyword evidence="1" id="KW-0812">Transmembrane</keyword>
<proteinExistence type="predicted"/>
<protein>
    <submittedName>
        <fullName evidence="2">Protein NRT1/ PTR FAMILY 5.4-like</fullName>
    </submittedName>
</protein>
<name>A0A2P2MTA9_RHIMU</name>
<keyword evidence="1" id="KW-1133">Transmembrane helix</keyword>
<evidence type="ECO:0000313" key="2">
    <source>
        <dbReference type="EMBL" id="MBX33431.1"/>
    </source>
</evidence>